<reference evidence="1" key="1">
    <citation type="submission" date="2013-11" db="EMBL/GenBank/DDBJ databases">
        <title>Microbial diversity, functional groups and degradation webs in Northern and Southern Mediterranean and Red Sea marine crude oil polluted sites.</title>
        <authorList>
            <person name="Daffonchio D."/>
            <person name="Mapelli F."/>
            <person name="Ferrer M."/>
            <person name="Richter M."/>
            <person name="Cherif A."/>
            <person name="Malkawi H.I."/>
            <person name="Yakimov M.M."/>
            <person name="Abdel-Fattah Y.R."/>
            <person name="Blaghen M."/>
            <person name="Golyshin P.N."/>
            <person name="Kalogerakis N."/>
            <person name="Boon N."/>
            <person name="Magagnini M."/>
            <person name="Fava F."/>
        </authorList>
    </citation>
    <scope>NUCLEOTIDE SEQUENCE</scope>
</reference>
<dbReference type="AlphaFoldDB" id="A0A1B6NRS7"/>
<dbReference type="EMBL" id="AYSL01001386">
    <property type="protein sequence ID" value="KTF06073.1"/>
    <property type="molecule type" value="Genomic_DNA"/>
</dbReference>
<gene>
    <name evidence="1" type="ORF">MGSAQ_002431</name>
</gene>
<sequence>MRCAGCGYIRSIKNFYPVTIRVFNECDAFHRAIVEAFLKRNV</sequence>
<proteinExistence type="predicted"/>
<protein>
    <submittedName>
        <fullName evidence="1">Uncharacterized protein</fullName>
    </submittedName>
</protein>
<accession>A0A1B6NRS7</accession>
<name>A0A1B6NRS7_9ZZZZ</name>
<organism evidence="1">
    <name type="scientific">marine sediment metagenome</name>
    <dbReference type="NCBI Taxonomy" id="412755"/>
    <lineage>
        <taxon>unclassified sequences</taxon>
        <taxon>metagenomes</taxon>
        <taxon>ecological metagenomes</taxon>
    </lineage>
</organism>
<evidence type="ECO:0000313" key="1">
    <source>
        <dbReference type="EMBL" id="KTF06073.1"/>
    </source>
</evidence>
<comment type="caution">
    <text evidence="1">The sequence shown here is derived from an EMBL/GenBank/DDBJ whole genome shotgun (WGS) entry which is preliminary data.</text>
</comment>